<evidence type="ECO:0000313" key="1">
    <source>
        <dbReference type="EMBL" id="HAS8539444.1"/>
    </source>
</evidence>
<reference evidence="1" key="1">
    <citation type="journal article" date="2018" name="Genome Biol.">
        <title>SKESA: strategic k-mer extension for scrupulous assemblies.</title>
        <authorList>
            <person name="Souvorov A."/>
            <person name="Agarwala R."/>
            <person name="Lipman D.J."/>
        </authorList>
    </citation>
    <scope>NUCLEOTIDE SEQUENCE</scope>
    <source>
        <strain evidence="1">BCW_3452</strain>
    </source>
</reference>
<gene>
    <name evidence="1" type="ORF">I7730_06555</name>
</gene>
<dbReference type="EMBL" id="DACRBY010000006">
    <property type="protein sequence ID" value="HAS8539444.1"/>
    <property type="molecule type" value="Genomic_DNA"/>
</dbReference>
<organism evidence="1">
    <name type="scientific">Vibrio vulnificus</name>
    <dbReference type="NCBI Taxonomy" id="672"/>
    <lineage>
        <taxon>Bacteria</taxon>
        <taxon>Pseudomonadati</taxon>
        <taxon>Pseudomonadota</taxon>
        <taxon>Gammaproteobacteria</taxon>
        <taxon>Vibrionales</taxon>
        <taxon>Vibrionaceae</taxon>
        <taxon>Vibrio</taxon>
    </lineage>
</organism>
<protein>
    <submittedName>
        <fullName evidence="1">Uncharacterized protein</fullName>
    </submittedName>
</protein>
<comment type="caution">
    <text evidence="1">The sequence shown here is derived from an EMBL/GenBank/DDBJ whole genome shotgun (WGS) entry which is preliminary data.</text>
</comment>
<dbReference type="AlphaFoldDB" id="A0A8H9MZK3"/>
<dbReference type="Proteomes" id="UP000863257">
    <property type="component" value="Unassembled WGS sequence"/>
</dbReference>
<name>A0A8H9MZK3_VIBVL</name>
<sequence>MIHQLNASTSTIDAILRGKRIHHCPFEAVKKGHKIRLSDGQIYVYMLVCKVFSIGGKQTIEASWFSAGPEEIRKQEDAPEALAVDGAESSQLWVGEVA</sequence>
<accession>A0A8H9MZK3</accession>
<proteinExistence type="predicted"/>
<reference evidence="1" key="2">
    <citation type="submission" date="2019-01" db="EMBL/GenBank/DDBJ databases">
        <authorList>
            <consortium name="NCBI Pathogen Detection Project"/>
        </authorList>
    </citation>
    <scope>NUCLEOTIDE SEQUENCE</scope>
    <source>
        <strain evidence="1">BCW_3452</strain>
    </source>
</reference>